<sequence>MATIIDPSRNLSYYAIPAAWLFAVLPHTYAVALYMSRSSKSSKAVDLSKPRTMLKDLEGDQSVDSATKNAIIRAESAHTNGMENLGFFATAVVAANTAGVDTGLLNTLSWGYVASRLVYNLVYLNNTTQGIALMRTLVFFSGIGLCVGMFVSAGNKASGLRLF</sequence>
<dbReference type="OrthoDB" id="2122304at2759"/>
<feature type="transmembrane region" description="Helical" evidence="5">
    <location>
        <begin position="12"/>
        <end position="34"/>
    </location>
</feature>
<dbReference type="GO" id="GO:0016020">
    <property type="term" value="C:membrane"/>
    <property type="evidence" value="ECO:0007669"/>
    <property type="project" value="UniProtKB-SubCell"/>
</dbReference>
<name>A0A6A6HCS9_VIRVR</name>
<dbReference type="AlphaFoldDB" id="A0A6A6HCS9"/>
<keyword evidence="4 5" id="KW-0472">Membrane</keyword>
<keyword evidence="3 5" id="KW-1133">Transmembrane helix</keyword>
<dbReference type="SUPFAM" id="SSF161084">
    <property type="entry name" value="MAPEG domain-like"/>
    <property type="match status" value="1"/>
</dbReference>
<dbReference type="Gene3D" id="1.20.120.550">
    <property type="entry name" value="Membrane associated eicosanoid/glutathione metabolism-like domain"/>
    <property type="match status" value="1"/>
</dbReference>
<feature type="transmembrane region" description="Helical" evidence="5">
    <location>
        <begin position="132"/>
        <end position="153"/>
    </location>
</feature>
<organism evidence="6 7">
    <name type="scientific">Viridothelium virens</name>
    <name type="common">Speckled blister lichen</name>
    <name type="synonym">Trypethelium virens</name>
    <dbReference type="NCBI Taxonomy" id="1048519"/>
    <lineage>
        <taxon>Eukaryota</taxon>
        <taxon>Fungi</taxon>
        <taxon>Dikarya</taxon>
        <taxon>Ascomycota</taxon>
        <taxon>Pezizomycotina</taxon>
        <taxon>Dothideomycetes</taxon>
        <taxon>Dothideomycetes incertae sedis</taxon>
        <taxon>Trypetheliales</taxon>
        <taxon>Trypetheliaceae</taxon>
        <taxon>Viridothelium</taxon>
    </lineage>
</organism>
<dbReference type="Pfam" id="PF01124">
    <property type="entry name" value="MAPEG"/>
    <property type="match status" value="1"/>
</dbReference>
<proteinExistence type="predicted"/>
<reference evidence="6" key="1">
    <citation type="journal article" date="2020" name="Stud. Mycol.">
        <title>101 Dothideomycetes genomes: a test case for predicting lifestyles and emergence of pathogens.</title>
        <authorList>
            <person name="Haridas S."/>
            <person name="Albert R."/>
            <person name="Binder M."/>
            <person name="Bloem J."/>
            <person name="Labutti K."/>
            <person name="Salamov A."/>
            <person name="Andreopoulos B."/>
            <person name="Baker S."/>
            <person name="Barry K."/>
            <person name="Bills G."/>
            <person name="Bluhm B."/>
            <person name="Cannon C."/>
            <person name="Castanera R."/>
            <person name="Culley D."/>
            <person name="Daum C."/>
            <person name="Ezra D."/>
            <person name="Gonzalez J."/>
            <person name="Henrissat B."/>
            <person name="Kuo A."/>
            <person name="Liang C."/>
            <person name="Lipzen A."/>
            <person name="Lutzoni F."/>
            <person name="Magnuson J."/>
            <person name="Mondo S."/>
            <person name="Nolan M."/>
            <person name="Ohm R."/>
            <person name="Pangilinan J."/>
            <person name="Park H.-J."/>
            <person name="Ramirez L."/>
            <person name="Alfaro M."/>
            <person name="Sun H."/>
            <person name="Tritt A."/>
            <person name="Yoshinaga Y."/>
            <person name="Zwiers L.-H."/>
            <person name="Turgeon B."/>
            <person name="Goodwin S."/>
            <person name="Spatafora J."/>
            <person name="Crous P."/>
            <person name="Grigoriev I."/>
        </authorList>
    </citation>
    <scope>NUCLEOTIDE SEQUENCE</scope>
    <source>
        <strain evidence="6">Tuck. ex Michener</strain>
    </source>
</reference>
<evidence type="ECO:0000256" key="5">
    <source>
        <dbReference type="SAM" id="Phobius"/>
    </source>
</evidence>
<keyword evidence="2 5" id="KW-0812">Transmembrane</keyword>
<evidence type="ECO:0000313" key="6">
    <source>
        <dbReference type="EMBL" id="KAF2235905.1"/>
    </source>
</evidence>
<dbReference type="EMBL" id="ML991788">
    <property type="protein sequence ID" value="KAF2235905.1"/>
    <property type="molecule type" value="Genomic_DNA"/>
</dbReference>
<protein>
    <recommendedName>
        <fullName evidence="8">Membrane-associated proteins in eicosanoid and glutathione metabolism</fullName>
    </recommendedName>
</protein>
<evidence type="ECO:0000256" key="4">
    <source>
        <dbReference type="ARBA" id="ARBA00023136"/>
    </source>
</evidence>
<accession>A0A6A6HCS9</accession>
<dbReference type="InterPro" id="IPR023352">
    <property type="entry name" value="MAPEG-like_dom_sf"/>
</dbReference>
<dbReference type="InterPro" id="IPR001129">
    <property type="entry name" value="Membr-assoc_MAPEG"/>
</dbReference>
<evidence type="ECO:0000313" key="7">
    <source>
        <dbReference type="Proteomes" id="UP000800092"/>
    </source>
</evidence>
<keyword evidence="7" id="KW-1185">Reference proteome</keyword>
<evidence type="ECO:0000256" key="3">
    <source>
        <dbReference type="ARBA" id="ARBA00022989"/>
    </source>
</evidence>
<gene>
    <name evidence="6" type="ORF">EV356DRAFT_499129</name>
</gene>
<evidence type="ECO:0000256" key="2">
    <source>
        <dbReference type="ARBA" id="ARBA00022692"/>
    </source>
</evidence>
<dbReference type="PANTHER" id="PTHR35371:SF1">
    <property type="entry name" value="BLR7753 PROTEIN"/>
    <property type="match status" value="1"/>
</dbReference>
<dbReference type="PANTHER" id="PTHR35371">
    <property type="entry name" value="INNER MEMBRANE PROTEIN"/>
    <property type="match status" value="1"/>
</dbReference>
<evidence type="ECO:0008006" key="8">
    <source>
        <dbReference type="Google" id="ProtNLM"/>
    </source>
</evidence>
<dbReference type="Proteomes" id="UP000800092">
    <property type="component" value="Unassembled WGS sequence"/>
</dbReference>
<comment type="subcellular location">
    <subcellularLocation>
        <location evidence="1">Membrane</location>
    </subcellularLocation>
</comment>
<evidence type="ECO:0000256" key="1">
    <source>
        <dbReference type="ARBA" id="ARBA00004370"/>
    </source>
</evidence>